<dbReference type="OMA" id="HYKSAYK"/>
<dbReference type="KEGG" id="bbig:BBBOND_0205450"/>
<dbReference type="OrthoDB" id="1608002at2759"/>
<evidence type="ECO:0000313" key="3">
    <source>
        <dbReference type="Proteomes" id="UP000033188"/>
    </source>
</evidence>
<name>A0A061D5U9_BABBI</name>
<keyword evidence="3" id="KW-1185">Reference proteome</keyword>
<dbReference type="SMART" id="SM00952">
    <property type="entry name" value="RAP"/>
    <property type="match status" value="1"/>
</dbReference>
<dbReference type="InterPro" id="IPR013584">
    <property type="entry name" value="RAP"/>
</dbReference>
<proteinExistence type="predicted"/>
<dbReference type="GeneID" id="24563928"/>
<dbReference type="Proteomes" id="UP000033188">
    <property type="component" value="Chromosome 2"/>
</dbReference>
<dbReference type="Pfam" id="PF08373">
    <property type="entry name" value="RAP"/>
    <property type="match status" value="1"/>
</dbReference>
<dbReference type="EMBL" id="LK391708">
    <property type="protein sequence ID" value="CDR95387.1"/>
    <property type="molecule type" value="Genomic_DNA"/>
</dbReference>
<organism evidence="2 3">
    <name type="scientific">Babesia bigemina</name>
    <dbReference type="NCBI Taxonomy" id="5866"/>
    <lineage>
        <taxon>Eukaryota</taxon>
        <taxon>Sar</taxon>
        <taxon>Alveolata</taxon>
        <taxon>Apicomplexa</taxon>
        <taxon>Aconoidasida</taxon>
        <taxon>Piroplasmida</taxon>
        <taxon>Babesiidae</taxon>
        <taxon>Babesia</taxon>
    </lineage>
</organism>
<dbReference type="RefSeq" id="XP_012767573.1">
    <property type="nucleotide sequence ID" value="XM_012912119.1"/>
</dbReference>
<dbReference type="PROSITE" id="PS51286">
    <property type="entry name" value="RAP"/>
    <property type="match status" value="1"/>
</dbReference>
<gene>
    <name evidence="2" type="ORF">BBBOND_0205450</name>
</gene>
<feature type="domain" description="RAP" evidence="1">
    <location>
        <begin position="319"/>
        <end position="377"/>
    </location>
</feature>
<accession>A0A061D5U9</accession>
<reference evidence="3" key="1">
    <citation type="submission" date="2014-06" db="EMBL/GenBank/DDBJ databases">
        <authorList>
            <person name="Aslett M."/>
            <person name="De Silva N."/>
        </authorList>
    </citation>
    <scope>NUCLEOTIDE SEQUENCE [LARGE SCALE GENOMIC DNA]</scope>
    <source>
        <strain evidence="3">Bond</strain>
    </source>
</reference>
<dbReference type="VEuPathDB" id="PiroplasmaDB:BBBOND_0205450"/>
<evidence type="ECO:0000313" key="2">
    <source>
        <dbReference type="EMBL" id="CDR95387.1"/>
    </source>
</evidence>
<sequence length="413" mass="48680">MAILRAREQIITRSIRREARVRLHGKRVHKRFRSWTQQRTRKFWMPIKVSLHAPTELMDGWLLSAAVQKAAVIRKHDVRLWHSFVKRVLDLSSHLTSQQIGFGKSRFLNKHFYDELMKQTEPVLSTLSSSSLMSIVWALNRLQIRETKFLTRRISELRVADLIKICNGLGRLDICNPVFKKVISENMVERLQTIYAQDFRNVINAVAMIYLYDERTQKYIMERFSKTFICARPQYLHHGITTAVAMRVLMPDVWSQLDRNTREFYTRLSTRKIHLPLNKPSAFHWDVSHALGRLGIAHRNSFYWGCYWIDIGEVEERKNCWFVDGPSCFYTGTTHYTNQVKLQHRVLENLGWSIRRIPWFKWIDLTSNDGKVSYVRNLRNSPAAGEVLTNDEWMDSAEIAIKLSKIKKHFSTL</sequence>
<protein>
    <submittedName>
        <fullName evidence="2">Secretory protein, putative</fullName>
    </submittedName>
</protein>
<evidence type="ECO:0000259" key="1">
    <source>
        <dbReference type="PROSITE" id="PS51286"/>
    </source>
</evidence>
<dbReference type="AlphaFoldDB" id="A0A061D5U9"/>